<dbReference type="InterPro" id="IPR000524">
    <property type="entry name" value="Tscrpt_reg_HTH_GntR"/>
</dbReference>
<feature type="domain" description="HTH gntR-type" evidence="6">
    <location>
        <begin position="14"/>
        <end position="82"/>
    </location>
</feature>
<dbReference type="Pfam" id="PF00155">
    <property type="entry name" value="Aminotran_1_2"/>
    <property type="match status" value="1"/>
</dbReference>
<accession>A0A679JG21</accession>
<dbReference type="GO" id="GO:0030170">
    <property type="term" value="F:pyridoxal phosphate binding"/>
    <property type="evidence" value="ECO:0007669"/>
    <property type="project" value="InterPro"/>
</dbReference>
<dbReference type="CDD" id="cd00609">
    <property type="entry name" value="AAT_like"/>
    <property type="match status" value="1"/>
</dbReference>
<dbReference type="SUPFAM" id="SSF46785">
    <property type="entry name" value="Winged helix' DNA-binding domain"/>
    <property type="match status" value="1"/>
</dbReference>
<dbReference type="CDD" id="cd07377">
    <property type="entry name" value="WHTH_GntR"/>
    <property type="match status" value="1"/>
</dbReference>
<dbReference type="GO" id="GO:0003700">
    <property type="term" value="F:DNA-binding transcription factor activity"/>
    <property type="evidence" value="ECO:0007669"/>
    <property type="project" value="InterPro"/>
</dbReference>
<evidence type="ECO:0000259" key="6">
    <source>
        <dbReference type="PROSITE" id="PS50949"/>
    </source>
</evidence>
<name>A0A679JG21_VARPD</name>
<reference evidence="7" key="1">
    <citation type="submission" date="2019-12" db="EMBL/GenBank/DDBJ databases">
        <authorList>
            <person name="Cremers G."/>
        </authorList>
    </citation>
    <scope>NUCLEOTIDE SEQUENCE</scope>
    <source>
        <strain evidence="7">Vvax</strain>
    </source>
</reference>
<dbReference type="GO" id="GO:0003677">
    <property type="term" value="F:DNA binding"/>
    <property type="evidence" value="ECO:0007669"/>
    <property type="project" value="UniProtKB-KW"/>
</dbReference>
<evidence type="ECO:0000256" key="2">
    <source>
        <dbReference type="ARBA" id="ARBA00022898"/>
    </source>
</evidence>
<evidence type="ECO:0000256" key="4">
    <source>
        <dbReference type="ARBA" id="ARBA00023125"/>
    </source>
</evidence>
<dbReference type="Gene3D" id="1.10.10.10">
    <property type="entry name" value="Winged helix-like DNA-binding domain superfamily/Winged helix DNA-binding domain"/>
    <property type="match status" value="1"/>
</dbReference>
<dbReference type="SMART" id="SM00345">
    <property type="entry name" value="HTH_GNTR"/>
    <property type="match status" value="1"/>
</dbReference>
<keyword evidence="4" id="KW-0238">DNA-binding</keyword>
<comment type="similarity">
    <text evidence="1">In the C-terminal section; belongs to the class-I pyridoxal-phosphate-dependent aminotransferase family.</text>
</comment>
<proteinExistence type="inferred from homology"/>
<dbReference type="InterPro" id="IPR015424">
    <property type="entry name" value="PyrdxlP-dep_Trfase"/>
</dbReference>
<keyword evidence="2" id="KW-0663">Pyridoxal phosphate</keyword>
<gene>
    <name evidence="7" type="primary">gabR_3</name>
    <name evidence="7" type="ORF">VVAX_05679</name>
</gene>
<dbReference type="SUPFAM" id="SSF53383">
    <property type="entry name" value="PLP-dependent transferases"/>
    <property type="match status" value="1"/>
</dbReference>
<evidence type="ECO:0000256" key="5">
    <source>
        <dbReference type="ARBA" id="ARBA00023163"/>
    </source>
</evidence>
<keyword evidence="5" id="KW-0804">Transcription</keyword>
<dbReference type="PROSITE" id="PS50949">
    <property type="entry name" value="HTH_GNTR"/>
    <property type="match status" value="1"/>
</dbReference>
<dbReference type="PANTHER" id="PTHR46577">
    <property type="entry name" value="HTH-TYPE TRANSCRIPTIONAL REGULATORY PROTEIN GABR"/>
    <property type="match status" value="1"/>
</dbReference>
<dbReference type="EMBL" id="LR743508">
    <property type="protein sequence ID" value="CAA2109408.1"/>
    <property type="molecule type" value="Genomic_DNA"/>
</dbReference>
<evidence type="ECO:0000313" key="7">
    <source>
        <dbReference type="EMBL" id="CAA2109408.1"/>
    </source>
</evidence>
<evidence type="ECO:0000256" key="3">
    <source>
        <dbReference type="ARBA" id="ARBA00023015"/>
    </source>
</evidence>
<dbReference type="PANTHER" id="PTHR46577:SF1">
    <property type="entry name" value="HTH-TYPE TRANSCRIPTIONAL REGULATORY PROTEIN GABR"/>
    <property type="match status" value="1"/>
</dbReference>
<dbReference type="InterPro" id="IPR015421">
    <property type="entry name" value="PyrdxlP-dep_Trfase_major"/>
</dbReference>
<sequence length="469" mass="49865">MPELQIPIQRGAREPIAAQITAGLRAAMRDGRLAPGARLPSWRDFAAQLGVARGTVRQAYERLIDEGLAVALGAAGTRVARQPPAARHEPAEAAGAEAPVVVDFASFPPPATVFQMGVPANDAFPVQVWSRTVARATRAMAGVQHVYPDPRGLAALRTEIAAHLAIARGLSCRPSQVFVTTGYASALSLAVHALGLFGTSAWMEDPGYPLARRALGVLGVETVPVRVDIEGIDIERGIALAPRAAFALVTPGQQAPLGVALSPRRRRALVDWAARTNGWIIEDDYLSELQLQGRAVPSIGALDAAARVLHIGTFSKTLSPTLRLGFLVVPPGEEERFTRAAAVLSPATSPLTQRALADFMRGGHYLRHLRRMKRLYAARRDALAAALGNASATYAKAGLAVLLRLPEGMDDVALAKAAHAHKLSPTPLSPWYAAPAAGHAGLVLGVTNVHEDRAQEACDRLMKLIARHR</sequence>
<dbReference type="RefSeq" id="WP_339093365.1">
    <property type="nucleotide sequence ID" value="NZ_LR743508.1"/>
</dbReference>
<dbReference type="PRINTS" id="PR00035">
    <property type="entry name" value="HTHGNTR"/>
</dbReference>
<evidence type="ECO:0000256" key="1">
    <source>
        <dbReference type="ARBA" id="ARBA00005384"/>
    </source>
</evidence>
<dbReference type="AlphaFoldDB" id="A0A679JG21"/>
<dbReference type="InterPro" id="IPR036388">
    <property type="entry name" value="WH-like_DNA-bd_sf"/>
</dbReference>
<dbReference type="InterPro" id="IPR051446">
    <property type="entry name" value="HTH_trans_reg/aminotransferase"/>
</dbReference>
<dbReference type="Gene3D" id="3.40.640.10">
    <property type="entry name" value="Type I PLP-dependent aspartate aminotransferase-like (Major domain)"/>
    <property type="match status" value="1"/>
</dbReference>
<dbReference type="InterPro" id="IPR036390">
    <property type="entry name" value="WH_DNA-bd_sf"/>
</dbReference>
<dbReference type="InterPro" id="IPR004839">
    <property type="entry name" value="Aminotransferase_I/II_large"/>
</dbReference>
<organism evidence="7">
    <name type="scientific">Variovorax paradoxus</name>
    <dbReference type="NCBI Taxonomy" id="34073"/>
    <lineage>
        <taxon>Bacteria</taxon>
        <taxon>Pseudomonadati</taxon>
        <taxon>Pseudomonadota</taxon>
        <taxon>Betaproteobacteria</taxon>
        <taxon>Burkholderiales</taxon>
        <taxon>Comamonadaceae</taxon>
        <taxon>Variovorax</taxon>
    </lineage>
</organism>
<protein>
    <submittedName>
        <fullName evidence="7">HTH-type transcriptional regulatory protein GabR</fullName>
    </submittedName>
</protein>
<dbReference type="Pfam" id="PF00392">
    <property type="entry name" value="GntR"/>
    <property type="match status" value="1"/>
</dbReference>
<keyword evidence="3" id="KW-0805">Transcription regulation</keyword>